<evidence type="ECO:0000256" key="10">
    <source>
        <dbReference type="ARBA" id="ARBA00022989"/>
    </source>
</evidence>
<evidence type="ECO:0000256" key="6">
    <source>
        <dbReference type="ARBA" id="ARBA00022475"/>
    </source>
</evidence>
<dbReference type="Proteomes" id="UP001595998">
    <property type="component" value="Unassembled WGS sequence"/>
</dbReference>
<comment type="caution">
    <text evidence="13">The sequence shown here is derived from an EMBL/GenBank/DDBJ whole genome shotgun (WGS) entry which is preliminary data.</text>
</comment>
<dbReference type="RefSeq" id="WP_380040983.1">
    <property type="nucleotide sequence ID" value="NZ_JBHSEH010000022.1"/>
</dbReference>
<dbReference type="EMBL" id="JBHSEH010000022">
    <property type="protein sequence ID" value="MFC4427469.1"/>
    <property type="molecule type" value="Genomic_DNA"/>
</dbReference>
<evidence type="ECO:0000256" key="5">
    <source>
        <dbReference type="ARBA" id="ARBA00022448"/>
    </source>
</evidence>
<comment type="function">
    <text evidence="1">Required for the export of heme to the periplasm for the biogenesis of c-type cytochromes.</text>
</comment>
<evidence type="ECO:0000256" key="12">
    <source>
        <dbReference type="SAM" id="Phobius"/>
    </source>
</evidence>
<evidence type="ECO:0000313" key="13">
    <source>
        <dbReference type="EMBL" id="MFC4427469.1"/>
    </source>
</evidence>
<sequence length="42" mass="4920">MDKYSAYVVIVYGVTLALLVGYLVWMWWRLRAVSDEAQEAPR</sequence>
<keyword evidence="5" id="KW-0813">Transport</keyword>
<keyword evidence="10 12" id="KW-1133">Transmembrane helix</keyword>
<keyword evidence="7" id="KW-0997">Cell inner membrane</keyword>
<evidence type="ECO:0000256" key="4">
    <source>
        <dbReference type="ARBA" id="ARBA00016461"/>
    </source>
</evidence>
<dbReference type="InterPro" id="IPR007078">
    <property type="entry name" value="Haem_export_protD_CcmD"/>
</dbReference>
<accession>A0ABV8XRF3</accession>
<protein>
    <recommendedName>
        <fullName evidence="4">Heme exporter protein D</fullName>
    </recommendedName>
</protein>
<feature type="transmembrane region" description="Helical" evidence="12">
    <location>
        <begin position="6"/>
        <end position="28"/>
    </location>
</feature>
<keyword evidence="9" id="KW-0201">Cytochrome c-type biogenesis</keyword>
<evidence type="ECO:0000256" key="2">
    <source>
        <dbReference type="ARBA" id="ARBA00004377"/>
    </source>
</evidence>
<dbReference type="NCBIfam" id="TIGR03141">
    <property type="entry name" value="cytochro_ccmD"/>
    <property type="match status" value="1"/>
</dbReference>
<evidence type="ECO:0000256" key="8">
    <source>
        <dbReference type="ARBA" id="ARBA00022692"/>
    </source>
</evidence>
<gene>
    <name evidence="13" type="primary">ccmD</name>
    <name evidence="13" type="ORF">ACFOZ9_14720</name>
</gene>
<keyword evidence="6" id="KW-1003">Cell membrane</keyword>
<proteinExistence type="inferred from homology"/>
<evidence type="ECO:0000256" key="9">
    <source>
        <dbReference type="ARBA" id="ARBA00022748"/>
    </source>
</evidence>
<name>A0ABV8XRF3_9DEIO</name>
<evidence type="ECO:0000256" key="11">
    <source>
        <dbReference type="ARBA" id="ARBA00023136"/>
    </source>
</evidence>
<comment type="similarity">
    <text evidence="3">Belongs to the CcmD/CycX/HelD family.</text>
</comment>
<evidence type="ECO:0000256" key="7">
    <source>
        <dbReference type="ARBA" id="ARBA00022519"/>
    </source>
</evidence>
<organism evidence="13 14">
    <name type="scientific">Deinococcus navajonensis</name>
    <dbReference type="NCBI Taxonomy" id="309884"/>
    <lineage>
        <taxon>Bacteria</taxon>
        <taxon>Thermotogati</taxon>
        <taxon>Deinococcota</taxon>
        <taxon>Deinococci</taxon>
        <taxon>Deinococcales</taxon>
        <taxon>Deinococcaceae</taxon>
        <taxon>Deinococcus</taxon>
    </lineage>
</organism>
<keyword evidence="11 12" id="KW-0472">Membrane</keyword>
<evidence type="ECO:0000256" key="3">
    <source>
        <dbReference type="ARBA" id="ARBA00008741"/>
    </source>
</evidence>
<reference evidence="14" key="1">
    <citation type="journal article" date="2019" name="Int. J. Syst. Evol. Microbiol.">
        <title>The Global Catalogue of Microorganisms (GCM) 10K type strain sequencing project: providing services to taxonomists for standard genome sequencing and annotation.</title>
        <authorList>
            <consortium name="The Broad Institute Genomics Platform"/>
            <consortium name="The Broad Institute Genome Sequencing Center for Infectious Disease"/>
            <person name="Wu L."/>
            <person name="Ma J."/>
        </authorList>
    </citation>
    <scope>NUCLEOTIDE SEQUENCE [LARGE SCALE GENOMIC DNA]</scope>
    <source>
        <strain evidence="14">CCUG 56029</strain>
    </source>
</reference>
<dbReference type="Pfam" id="PF04995">
    <property type="entry name" value="CcmD"/>
    <property type="match status" value="1"/>
</dbReference>
<evidence type="ECO:0000256" key="1">
    <source>
        <dbReference type="ARBA" id="ARBA00002442"/>
    </source>
</evidence>
<evidence type="ECO:0000313" key="14">
    <source>
        <dbReference type="Proteomes" id="UP001595998"/>
    </source>
</evidence>
<keyword evidence="14" id="KW-1185">Reference proteome</keyword>
<comment type="subcellular location">
    <subcellularLocation>
        <location evidence="2">Cell inner membrane</location>
        <topology evidence="2">Single-pass membrane protein</topology>
    </subcellularLocation>
</comment>
<keyword evidence="8 12" id="KW-0812">Transmembrane</keyword>